<evidence type="ECO:0000256" key="3">
    <source>
        <dbReference type="ARBA" id="ARBA00023125"/>
    </source>
</evidence>
<dbReference type="Gene3D" id="3.40.190.290">
    <property type="match status" value="1"/>
</dbReference>
<evidence type="ECO:0000313" key="6">
    <source>
        <dbReference type="EMBL" id="MEC4722137.1"/>
    </source>
</evidence>
<organism evidence="6 7">
    <name type="scientific">Noviherbaspirillum album</name>
    <dbReference type="NCBI Taxonomy" id="3080276"/>
    <lineage>
        <taxon>Bacteria</taxon>
        <taxon>Pseudomonadati</taxon>
        <taxon>Pseudomonadota</taxon>
        <taxon>Betaproteobacteria</taxon>
        <taxon>Burkholderiales</taxon>
        <taxon>Oxalobacteraceae</taxon>
        <taxon>Noviherbaspirillum</taxon>
    </lineage>
</organism>
<feature type="domain" description="HTH lysR-type" evidence="5">
    <location>
        <begin position="2"/>
        <end position="59"/>
    </location>
</feature>
<accession>A0ABU6JEN7</accession>
<dbReference type="Pfam" id="PF00126">
    <property type="entry name" value="HTH_1"/>
    <property type="match status" value="1"/>
</dbReference>
<evidence type="ECO:0000313" key="7">
    <source>
        <dbReference type="Proteomes" id="UP001352263"/>
    </source>
</evidence>
<gene>
    <name evidence="6" type="ORF">RY831_23505</name>
</gene>
<proteinExistence type="inferred from homology"/>
<keyword evidence="2" id="KW-0805">Transcription regulation</keyword>
<dbReference type="Proteomes" id="UP001352263">
    <property type="component" value="Unassembled WGS sequence"/>
</dbReference>
<dbReference type="InterPro" id="IPR058163">
    <property type="entry name" value="LysR-type_TF_proteobact-type"/>
</dbReference>
<protein>
    <submittedName>
        <fullName evidence="6">LysR family transcriptional regulator</fullName>
    </submittedName>
</protein>
<dbReference type="InterPro" id="IPR036388">
    <property type="entry name" value="WH-like_DNA-bd_sf"/>
</dbReference>
<dbReference type="SUPFAM" id="SSF53850">
    <property type="entry name" value="Periplasmic binding protein-like II"/>
    <property type="match status" value="1"/>
</dbReference>
<dbReference type="PANTHER" id="PTHR30537:SF35">
    <property type="entry name" value="TRANSCRIPTIONAL REGULATORY PROTEIN"/>
    <property type="match status" value="1"/>
</dbReference>
<dbReference type="CDD" id="cd08422">
    <property type="entry name" value="PBP2_CrgA_like"/>
    <property type="match status" value="1"/>
</dbReference>
<keyword evidence="7" id="KW-1185">Reference proteome</keyword>
<dbReference type="InterPro" id="IPR005119">
    <property type="entry name" value="LysR_subst-bd"/>
</dbReference>
<evidence type="ECO:0000259" key="5">
    <source>
        <dbReference type="PROSITE" id="PS50931"/>
    </source>
</evidence>
<dbReference type="InterPro" id="IPR036390">
    <property type="entry name" value="WH_DNA-bd_sf"/>
</dbReference>
<dbReference type="Gene3D" id="1.10.10.10">
    <property type="entry name" value="Winged helix-like DNA-binding domain superfamily/Winged helix DNA-binding domain"/>
    <property type="match status" value="1"/>
</dbReference>
<evidence type="ECO:0000256" key="4">
    <source>
        <dbReference type="ARBA" id="ARBA00023163"/>
    </source>
</evidence>
<evidence type="ECO:0000256" key="2">
    <source>
        <dbReference type="ARBA" id="ARBA00023015"/>
    </source>
</evidence>
<dbReference type="PANTHER" id="PTHR30537">
    <property type="entry name" value="HTH-TYPE TRANSCRIPTIONAL REGULATOR"/>
    <property type="match status" value="1"/>
</dbReference>
<dbReference type="InterPro" id="IPR000847">
    <property type="entry name" value="LysR_HTH_N"/>
</dbReference>
<dbReference type="Pfam" id="PF03466">
    <property type="entry name" value="LysR_substrate"/>
    <property type="match status" value="1"/>
</dbReference>
<name>A0ABU6JEN7_9BURK</name>
<keyword evidence="3" id="KW-0238">DNA-binding</keyword>
<comment type="caution">
    <text evidence="6">The sequence shown here is derived from an EMBL/GenBank/DDBJ whole genome shotgun (WGS) entry which is preliminary data.</text>
</comment>
<dbReference type="PROSITE" id="PS50931">
    <property type="entry name" value="HTH_LYSR"/>
    <property type="match status" value="1"/>
</dbReference>
<dbReference type="EMBL" id="JAWIIV010000026">
    <property type="protein sequence ID" value="MEC4722137.1"/>
    <property type="molecule type" value="Genomic_DNA"/>
</dbReference>
<comment type="similarity">
    <text evidence="1">Belongs to the LysR transcriptional regulatory family.</text>
</comment>
<sequence>MFDLQRLAVFSAVADTMSFSLAAARLGVSTSHVSKQIGALEQELHAKLLHRTTRSISLTEAGHIFHQRCKAILSDIASAEQEVLRQHDSPQGMLRVTAPPNLANTRLGDIVQDFMARYPDIQLELILSNRFFDLAEESIDIALRVVDEIPMNVYARRLCRVGWSLVGSPEYLKRRKLSEIDDLSKLDCLFDTAMSPRDMWLFMRDGRTREVHVTPRVRCGNSEWLRQCALRRMGVALLPDFMIADDLAQKRLARILPDYQPLPQKWLYGIYLPNRYLASKVRLFLDAVEQGLQHSA</sequence>
<reference evidence="6 7" key="1">
    <citation type="submission" date="2023-10" db="EMBL/GenBank/DDBJ databases">
        <title>Noviherbaspirillum sp. CPCC 100848 genome assembly.</title>
        <authorList>
            <person name="Li X.Y."/>
            <person name="Fang X.M."/>
        </authorList>
    </citation>
    <scope>NUCLEOTIDE SEQUENCE [LARGE SCALE GENOMIC DNA]</scope>
    <source>
        <strain evidence="6 7">CPCC 100848</strain>
    </source>
</reference>
<evidence type="ECO:0000256" key="1">
    <source>
        <dbReference type="ARBA" id="ARBA00009437"/>
    </source>
</evidence>
<keyword evidence="4" id="KW-0804">Transcription</keyword>
<dbReference type="SUPFAM" id="SSF46785">
    <property type="entry name" value="Winged helix' DNA-binding domain"/>
    <property type="match status" value="1"/>
</dbReference>
<dbReference type="RefSeq" id="WP_326508813.1">
    <property type="nucleotide sequence ID" value="NZ_JAWIIV010000026.1"/>
</dbReference>